<evidence type="ECO:0008006" key="3">
    <source>
        <dbReference type="Google" id="ProtNLM"/>
    </source>
</evidence>
<feature type="non-terminal residue" evidence="2">
    <location>
        <position position="98"/>
    </location>
</feature>
<keyword evidence="1" id="KW-1133">Transmembrane helix</keyword>
<evidence type="ECO:0000256" key="1">
    <source>
        <dbReference type="SAM" id="Phobius"/>
    </source>
</evidence>
<keyword evidence="1" id="KW-0472">Membrane</keyword>
<dbReference type="Pfam" id="PF07963">
    <property type="entry name" value="N_methyl"/>
    <property type="match status" value="1"/>
</dbReference>
<proteinExistence type="predicted"/>
<keyword evidence="1" id="KW-0812">Transmembrane</keyword>
<gene>
    <name evidence="2" type="ORF">S06H3_34746</name>
</gene>
<protein>
    <recommendedName>
        <fullName evidence="3">General secretion pathway GspH domain-containing protein</fullName>
    </recommendedName>
</protein>
<dbReference type="InterPro" id="IPR045584">
    <property type="entry name" value="Pilin-like"/>
</dbReference>
<feature type="transmembrane region" description="Helical" evidence="1">
    <location>
        <begin position="12"/>
        <end position="31"/>
    </location>
</feature>
<dbReference type="SUPFAM" id="SSF54523">
    <property type="entry name" value="Pili subunits"/>
    <property type="match status" value="1"/>
</dbReference>
<comment type="caution">
    <text evidence="2">The sequence shown here is derived from an EMBL/GenBank/DDBJ whole genome shotgun (WGS) entry which is preliminary data.</text>
</comment>
<organism evidence="2">
    <name type="scientific">marine sediment metagenome</name>
    <dbReference type="NCBI Taxonomy" id="412755"/>
    <lineage>
        <taxon>unclassified sequences</taxon>
        <taxon>metagenomes</taxon>
        <taxon>ecological metagenomes</taxon>
    </lineage>
</organism>
<dbReference type="EMBL" id="BARV01020888">
    <property type="protein sequence ID" value="GAI18719.1"/>
    <property type="molecule type" value="Genomic_DNA"/>
</dbReference>
<dbReference type="Gene3D" id="3.30.700.10">
    <property type="entry name" value="Glycoprotein, Type 4 Pilin"/>
    <property type="match status" value="1"/>
</dbReference>
<dbReference type="AlphaFoldDB" id="X1NJ49"/>
<evidence type="ECO:0000313" key="2">
    <source>
        <dbReference type="EMBL" id="GAI18719.1"/>
    </source>
</evidence>
<dbReference type="NCBIfam" id="TIGR02532">
    <property type="entry name" value="IV_pilin_GFxxxE"/>
    <property type="match status" value="1"/>
</dbReference>
<sequence length="98" mass="10707">MRKNSGFTFLELMVVIGIVGLLAAIAVPNLISRLPKYRVGSAARNVISAVEFARMQAIRENDFVYVNFVYGNDTVTVVNSGGTLRQIQCPSDVDLIDS</sequence>
<accession>X1NJ49</accession>
<dbReference type="InterPro" id="IPR012902">
    <property type="entry name" value="N_methyl_site"/>
</dbReference>
<reference evidence="2" key="1">
    <citation type="journal article" date="2014" name="Front. Microbiol.">
        <title>High frequency of phylogenetically diverse reductive dehalogenase-homologous genes in deep subseafloor sedimentary metagenomes.</title>
        <authorList>
            <person name="Kawai M."/>
            <person name="Futagami T."/>
            <person name="Toyoda A."/>
            <person name="Takaki Y."/>
            <person name="Nishi S."/>
            <person name="Hori S."/>
            <person name="Arai W."/>
            <person name="Tsubouchi T."/>
            <person name="Morono Y."/>
            <person name="Uchiyama I."/>
            <person name="Ito T."/>
            <person name="Fujiyama A."/>
            <person name="Inagaki F."/>
            <person name="Takami H."/>
        </authorList>
    </citation>
    <scope>NUCLEOTIDE SEQUENCE</scope>
    <source>
        <strain evidence="2">Expedition CK06-06</strain>
    </source>
</reference>
<name>X1NJ49_9ZZZZ</name>